<accession>A0A1F8BAL7</accession>
<feature type="transmembrane region" description="Helical" evidence="1">
    <location>
        <begin position="416"/>
        <end position="434"/>
    </location>
</feature>
<name>A0A1F8BAL7_9BACT</name>
<sequence length="445" mass="51792">MKKKSTTENSLVDIVLRNRRRIFLVALLLIGFFIRFYYADKFVKESGDLRLYADWGEKFWEYGSKNFYFVKEWYYAPPNYPPILSLIYAGSYWLFDHKYVLAQIHNATRLVPAVFIIYFYDHGYYLLLKLPGIMADLGLAYLIYKVVFELTKNTKRSLIAFSFYLFNPISIFLSGAWGQTDSLVSLFGILSFLVLFSRYIWLSIPLLFISFYIKPNWGLFIPLYLFILFGKKPKFKYVGFGIIMSVIIFIVTTLPFSQGSVLSFSKYLLESRILPTASITHKASVSAFNFHTIFFEIDRTSDEEPVLGIPANIFGIIIFILVNVVSFWYSRKQKYNIKSLMVALFLIGFSGYLFLTNMLERYFFAGFVPLIIIGFTNTRLLVYLLLINLATFLNLVYAFFRRSVGEIADLFTENDFLAIRVLSTLNLFGFVILLKKFNPISFKKS</sequence>
<dbReference type="Proteomes" id="UP000177060">
    <property type="component" value="Unassembled WGS sequence"/>
</dbReference>
<keyword evidence="1" id="KW-0812">Transmembrane</keyword>
<feature type="transmembrane region" description="Helical" evidence="1">
    <location>
        <begin position="158"/>
        <end position="177"/>
    </location>
</feature>
<feature type="transmembrane region" description="Helical" evidence="1">
    <location>
        <begin position="79"/>
        <end position="95"/>
    </location>
</feature>
<feature type="transmembrane region" description="Helical" evidence="1">
    <location>
        <begin position="381"/>
        <end position="400"/>
    </location>
</feature>
<feature type="transmembrane region" description="Helical" evidence="1">
    <location>
        <begin position="183"/>
        <end position="213"/>
    </location>
</feature>
<evidence type="ECO:0000313" key="2">
    <source>
        <dbReference type="EMBL" id="OGM61092.1"/>
    </source>
</evidence>
<keyword evidence="1" id="KW-0472">Membrane</keyword>
<feature type="transmembrane region" description="Helical" evidence="1">
    <location>
        <begin position="133"/>
        <end position="151"/>
    </location>
</feature>
<reference evidence="2 3" key="1">
    <citation type="journal article" date="2016" name="Nat. Commun.">
        <title>Thousands of microbial genomes shed light on interconnected biogeochemical processes in an aquifer system.</title>
        <authorList>
            <person name="Anantharaman K."/>
            <person name="Brown C.T."/>
            <person name="Hug L.A."/>
            <person name="Sharon I."/>
            <person name="Castelle C.J."/>
            <person name="Probst A.J."/>
            <person name="Thomas B.C."/>
            <person name="Singh A."/>
            <person name="Wilkins M.J."/>
            <person name="Karaoz U."/>
            <person name="Brodie E.L."/>
            <person name="Williams K.H."/>
            <person name="Hubbard S.S."/>
            <person name="Banfield J.F."/>
        </authorList>
    </citation>
    <scope>NUCLEOTIDE SEQUENCE [LARGE SCALE GENOMIC DNA]</scope>
</reference>
<evidence type="ECO:0008006" key="4">
    <source>
        <dbReference type="Google" id="ProtNLM"/>
    </source>
</evidence>
<protein>
    <recommendedName>
        <fullName evidence="4">Glycosyltransferase RgtA/B/C/D-like domain-containing protein</fullName>
    </recommendedName>
</protein>
<feature type="transmembrane region" description="Helical" evidence="1">
    <location>
        <begin position="337"/>
        <end position="355"/>
    </location>
</feature>
<dbReference type="EMBL" id="MGHE01000052">
    <property type="protein sequence ID" value="OGM61092.1"/>
    <property type="molecule type" value="Genomic_DNA"/>
</dbReference>
<keyword evidence="1" id="KW-1133">Transmembrane helix</keyword>
<feature type="transmembrane region" description="Helical" evidence="1">
    <location>
        <begin position="21"/>
        <end position="38"/>
    </location>
</feature>
<dbReference type="AlphaFoldDB" id="A0A1F8BAL7"/>
<proteinExistence type="predicted"/>
<gene>
    <name evidence="2" type="ORF">A3A52_04855</name>
</gene>
<feature type="transmembrane region" description="Helical" evidence="1">
    <location>
        <begin position="309"/>
        <end position="330"/>
    </location>
</feature>
<comment type="caution">
    <text evidence="2">The sequence shown here is derived from an EMBL/GenBank/DDBJ whole genome shotgun (WGS) entry which is preliminary data.</text>
</comment>
<evidence type="ECO:0000256" key="1">
    <source>
        <dbReference type="SAM" id="Phobius"/>
    </source>
</evidence>
<feature type="transmembrane region" description="Helical" evidence="1">
    <location>
        <begin position="361"/>
        <end position="376"/>
    </location>
</feature>
<feature type="transmembrane region" description="Helical" evidence="1">
    <location>
        <begin position="234"/>
        <end position="256"/>
    </location>
</feature>
<evidence type="ECO:0000313" key="3">
    <source>
        <dbReference type="Proteomes" id="UP000177060"/>
    </source>
</evidence>
<organism evidence="2 3">
    <name type="scientific">Candidatus Woesebacteria bacterium RIFCSPLOWO2_01_FULL_39_14</name>
    <dbReference type="NCBI Taxonomy" id="1802518"/>
    <lineage>
        <taxon>Bacteria</taxon>
        <taxon>Candidatus Woeseibacteriota</taxon>
    </lineage>
</organism>